<dbReference type="GO" id="GO:0006310">
    <property type="term" value="P:DNA recombination"/>
    <property type="evidence" value="ECO:0007669"/>
    <property type="project" value="UniProtKB-KW"/>
</dbReference>
<accession>A0A066YZ04</accession>
<dbReference type="PANTHER" id="PTHR30349">
    <property type="entry name" value="PHAGE INTEGRASE-RELATED"/>
    <property type="match status" value="1"/>
</dbReference>
<dbReference type="eggNOG" id="COG0582">
    <property type="taxonomic scope" value="Bacteria"/>
</dbReference>
<feature type="compositionally biased region" description="Basic and acidic residues" evidence="4">
    <location>
        <begin position="418"/>
        <end position="427"/>
    </location>
</feature>
<feature type="region of interest" description="Disordered" evidence="4">
    <location>
        <begin position="1"/>
        <end position="27"/>
    </location>
</feature>
<evidence type="ECO:0000256" key="4">
    <source>
        <dbReference type="SAM" id="MobiDB-lite"/>
    </source>
</evidence>
<reference evidence="6 7" key="1">
    <citation type="submission" date="2014-05" db="EMBL/GenBank/DDBJ databases">
        <title>Draft Genome Sequence of Kitasatospora cheerisanensis KCTC 2395.</title>
        <authorList>
            <person name="Nam D.H."/>
        </authorList>
    </citation>
    <scope>NUCLEOTIDE SEQUENCE [LARGE SCALE GENOMIC DNA]</scope>
    <source>
        <strain evidence="6 7">KCTC 2395</strain>
    </source>
</reference>
<proteinExistence type="inferred from homology"/>
<dbReference type="InterPro" id="IPR011010">
    <property type="entry name" value="DNA_brk_join_enz"/>
</dbReference>
<keyword evidence="3" id="KW-0233">DNA recombination</keyword>
<dbReference type="SUPFAM" id="SSF56349">
    <property type="entry name" value="DNA breaking-rejoining enzymes"/>
    <property type="match status" value="1"/>
</dbReference>
<evidence type="ECO:0000313" key="6">
    <source>
        <dbReference type="EMBL" id="KDN86763.1"/>
    </source>
</evidence>
<evidence type="ECO:0000256" key="2">
    <source>
        <dbReference type="ARBA" id="ARBA00023125"/>
    </source>
</evidence>
<dbReference type="Gene3D" id="1.10.443.10">
    <property type="entry name" value="Intergrase catalytic core"/>
    <property type="match status" value="1"/>
</dbReference>
<dbReference type="AlphaFoldDB" id="A0A066YZ04"/>
<sequence length="427" mass="48478">MAAGYIEDRWLNKRPDPETGKRKRTARWGKGKRYRVAGIPGVRDASFDTLEDAKTWKSTAETDSRRLTWMDPRAGEMTLRTYVEDIWWPGRSDPTNTAGPMRSKIWNHILDPIGHLQLRQIDEEALRQWLKGRREKGRLGESTLEVVWIHLGSILGSTVGKRLAANPCQAHIHLRPTGGGETKARAWSADEFTDIRSRMRERYRITADLGLHAGLRQAEMIGFSLDDIDEAAMVINLRRQLLWANGTTPYLKLPKGKKERQIPLSPGLLKLLREHEERFPPVEITLPWEGPGNGKRETATVPLLVTTEWRNRLNPSGYNQRVLKPALAAAGLIPAKGEEGWGWSGSREEMFHRFRHTYASVQLRTEPPVAVSKWMGHASPEITYRVYAHFIPDDGWRGRAAVDDWLGAGKSQNSPDSPRIDRSGRSD</sequence>
<keyword evidence="2" id="KW-0238">DNA-binding</keyword>
<dbReference type="RefSeq" id="WP_051652830.1">
    <property type="nucleotide sequence ID" value="NZ_KK853997.1"/>
</dbReference>
<dbReference type="InterPro" id="IPR010998">
    <property type="entry name" value="Integrase_recombinase_N"/>
</dbReference>
<dbReference type="InterPro" id="IPR013762">
    <property type="entry name" value="Integrase-like_cat_sf"/>
</dbReference>
<dbReference type="GO" id="GO:0015074">
    <property type="term" value="P:DNA integration"/>
    <property type="evidence" value="ECO:0007669"/>
    <property type="project" value="InterPro"/>
</dbReference>
<organism evidence="6 7">
    <name type="scientific">Kitasatospora cheerisanensis KCTC 2395</name>
    <dbReference type="NCBI Taxonomy" id="1348663"/>
    <lineage>
        <taxon>Bacteria</taxon>
        <taxon>Bacillati</taxon>
        <taxon>Actinomycetota</taxon>
        <taxon>Actinomycetes</taxon>
        <taxon>Kitasatosporales</taxon>
        <taxon>Streptomycetaceae</taxon>
        <taxon>Kitasatospora</taxon>
    </lineage>
</organism>
<protein>
    <recommendedName>
        <fullName evidence="5">Tyr recombinase domain-containing protein</fullName>
    </recommendedName>
</protein>
<feature type="domain" description="Tyr recombinase" evidence="5">
    <location>
        <begin position="182"/>
        <end position="403"/>
    </location>
</feature>
<gene>
    <name evidence="6" type="ORF">KCH_14970</name>
</gene>
<dbReference type="Gene3D" id="1.10.150.130">
    <property type="match status" value="1"/>
</dbReference>
<feature type="region of interest" description="Disordered" evidence="4">
    <location>
        <begin position="406"/>
        <end position="427"/>
    </location>
</feature>
<evidence type="ECO:0000259" key="5">
    <source>
        <dbReference type="PROSITE" id="PS51898"/>
    </source>
</evidence>
<dbReference type="HOGENOM" id="CLU_027562_17_5_11"/>
<comment type="similarity">
    <text evidence="1">Belongs to the 'phage' integrase family.</text>
</comment>
<dbReference type="PROSITE" id="PS51898">
    <property type="entry name" value="TYR_RECOMBINASE"/>
    <property type="match status" value="1"/>
</dbReference>
<dbReference type="Pfam" id="PF00589">
    <property type="entry name" value="Phage_integrase"/>
    <property type="match status" value="1"/>
</dbReference>
<feature type="compositionally biased region" description="Basic and acidic residues" evidence="4">
    <location>
        <begin position="1"/>
        <end position="20"/>
    </location>
</feature>
<dbReference type="GO" id="GO:0003677">
    <property type="term" value="F:DNA binding"/>
    <property type="evidence" value="ECO:0007669"/>
    <property type="project" value="UniProtKB-KW"/>
</dbReference>
<dbReference type="InterPro" id="IPR002104">
    <property type="entry name" value="Integrase_catalytic"/>
</dbReference>
<dbReference type="EMBL" id="JNBY01000054">
    <property type="protein sequence ID" value="KDN86763.1"/>
    <property type="molecule type" value="Genomic_DNA"/>
</dbReference>
<name>A0A066YZ04_9ACTN</name>
<dbReference type="Proteomes" id="UP000027178">
    <property type="component" value="Unassembled WGS sequence"/>
</dbReference>
<dbReference type="InterPro" id="IPR050090">
    <property type="entry name" value="Tyrosine_recombinase_XerCD"/>
</dbReference>
<keyword evidence="7" id="KW-1185">Reference proteome</keyword>
<evidence type="ECO:0000256" key="1">
    <source>
        <dbReference type="ARBA" id="ARBA00008857"/>
    </source>
</evidence>
<evidence type="ECO:0000256" key="3">
    <source>
        <dbReference type="ARBA" id="ARBA00023172"/>
    </source>
</evidence>
<evidence type="ECO:0000313" key="7">
    <source>
        <dbReference type="Proteomes" id="UP000027178"/>
    </source>
</evidence>
<dbReference type="PANTHER" id="PTHR30349:SF64">
    <property type="entry name" value="PROPHAGE INTEGRASE INTD-RELATED"/>
    <property type="match status" value="1"/>
</dbReference>
<comment type="caution">
    <text evidence="6">The sequence shown here is derived from an EMBL/GenBank/DDBJ whole genome shotgun (WGS) entry which is preliminary data.</text>
</comment>
<dbReference type="PATRIC" id="fig|1348663.4.peg.1437"/>